<accession>A0A2N5M4R7</accession>
<dbReference type="Pfam" id="PF12728">
    <property type="entry name" value="HTH_17"/>
    <property type="match status" value="1"/>
</dbReference>
<dbReference type="InterPro" id="IPR010093">
    <property type="entry name" value="SinI_DNA-bd"/>
</dbReference>
<reference evidence="2 3" key="1">
    <citation type="submission" date="2017-11" db="EMBL/GenBank/DDBJ databases">
        <title>Comparitive Functional Genomics of Dry Heat Resistant strains isolated from the Viking Spacecraft.</title>
        <authorList>
            <person name="Seuylemezian A."/>
            <person name="Cooper K."/>
            <person name="Vaishampayan P."/>
        </authorList>
    </citation>
    <scope>NUCLEOTIDE SEQUENCE [LARGE SCALE GENOMIC DNA]</scope>
    <source>
        <strain evidence="2 3">V1-29</strain>
    </source>
</reference>
<comment type="caution">
    <text evidence="2">The sequence shown here is derived from an EMBL/GenBank/DDBJ whole genome shotgun (WGS) entry which is preliminary data.</text>
</comment>
<dbReference type="InterPro" id="IPR041657">
    <property type="entry name" value="HTH_17"/>
</dbReference>
<dbReference type="NCBIfam" id="TIGR01764">
    <property type="entry name" value="excise"/>
    <property type="match status" value="1"/>
</dbReference>
<dbReference type="RefSeq" id="WP_101643201.1">
    <property type="nucleotide sequence ID" value="NZ_PGUY01000043.1"/>
</dbReference>
<keyword evidence="3" id="KW-1185">Reference proteome</keyword>
<dbReference type="Gene3D" id="1.10.1660.10">
    <property type="match status" value="1"/>
</dbReference>
<name>A0A2N5M4R7_9BACI</name>
<evidence type="ECO:0000313" key="3">
    <source>
        <dbReference type="Proteomes" id="UP000234748"/>
    </source>
</evidence>
<protein>
    <recommendedName>
        <fullName evidence="1">Helix-turn-helix domain-containing protein</fullName>
    </recommendedName>
</protein>
<dbReference type="GO" id="GO:0003677">
    <property type="term" value="F:DNA binding"/>
    <property type="evidence" value="ECO:0007669"/>
    <property type="project" value="InterPro"/>
</dbReference>
<feature type="domain" description="Helix-turn-helix" evidence="1">
    <location>
        <begin position="21"/>
        <end position="67"/>
    </location>
</feature>
<evidence type="ECO:0000313" key="2">
    <source>
        <dbReference type="EMBL" id="PLT29263.1"/>
    </source>
</evidence>
<gene>
    <name evidence="2" type="ORF">CUU66_13920</name>
</gene>
<sequence>MEELNNRKQHEMLLLIQDDDLLSTSQIADLLGVSKETARRWFRKKYIESVTPVGHFRLTGKEFKEFLMWNRRF</sequence>
<organism evidence="2 3">
    <name type="scientific">Peribacillus deserti</name>
    <dbReference type="NCBI Taxonomy" id="673318"/>
    <lineage>
        <taxon>Bacteria</taxon>
        <taxon>Bacillati</taxon>
        <taxon>Bacillota</taxon>
        <taxon>Bacilli</taxon>
        <taxon>Bacillales</taxon>
        <taxon>Bacillaceae</taxon>
        <taxon>Peribacillus</taxon>
    </lineage>
</organism>
<dbReference type="EMBL" id="PGUY01000043">
    <property type="protein sequence ID" value="PLT29263.1"/>
    <property type="molecule type" value="Genomic_DNA"/>
</dbReference>
<evidence type="ECO:0000259" key="1">
    <source>
        <dbReference type="Pfam" id="PF12728"/>
    </source>
</evidence>
<dbReference type="AlphaFoldDB" id="A0A2N5M4R7"/>
<proteinExistence type="predicted"/>
<dbReference type="Proteomes" id="UP000234748">
    <property type="component" value="Unassembled WGS sequence"/>
</dbReference>
<dbReference type="OrthoDB" id="2426620at2"/>